<dbReference type="Proteomes" id="UP000186246">
    <property type="component" value="Unassembled WGS sequence"/>
</dbReference>
<proteinExistence type="predicted"/>
<evidence type="ECO:0008006" key="6">
    <source>
        <dbReference type="Google" id="ProtNLM"/>
    </source>
</evidence>
<dbReference type="EMBL" id="FTOJ01000001">
    <property type="protein sequence ID" value="SIS51028.1"/>
    <property type="molecule type" value="Genomic_DNA"/>
</dbReference>
<name>A0A1N7JNW4_9FLAO</name>
<keyword evidence="5" id="KW-1185">Reference proteome</keyword>
<evidence type="ECO:0000256" key="1">
    <source>
        <dbReference type="SAM" id="SignalP"/>
    </source>
</evidence>
<reference evidence="2 5" key="1">
    <citation type="submission" date="2016-11" db="EMBL/GenBank/DDBJ databases">
        <title>Whole genomes of Flavobacteriaceae.</title>
        <authorList>
            <person name="Stine C."/>
            <person name="Li C."/>
            <person name="Tadesse D."/>
        </authorList>
    </citation>
    <scope>NUCLEOTIDE SEQUENCE [LARGE SCALE GENOMIC DNA]</scope>
    <source>
        <strain evidence="2 5">DSM 21068</strain>
    </source>
</reference>
<evidence type="ECO:0000313" key="4">
    <source>
        <dbReference type="Proteomes" id="UP000186246"/>
    </source>
</evidence>
<protein>
    <recommendedName>
        <fullName evidence="6">DUF3575 domain-containing protein</fullName>
    </recommendedName>
</protein>
<feature type="chain" id="PRO_5044563589" description="DUF3575 domain-containing protein" evidence="1">
    <location>
        <begin position="22"/>
        <end position="188"/>
    </location>
</feature>
<reference evidence="3" key="3">
    <citation type="submission" date="2017-01" db="EMBL/GenBank/DDBJ databases">
        <authorList>
            <person name="Mah S.A."/>
            <person name="Swanson W.J."/>
            <person name="Moy G.W."/>
            <person name="Vacquier V.D."/>
        </authorList>
    </citation>
    <scope>NUCLEOTIDE SEQUENCE [LARGE SCALE GENOMIC DNA]</scope>
    <source>
        <strain evidence="3">DSM 21068</strain>
    </source>
</reference>
<dbReference type="InterPro" id="IPR021958">
    <property type="entry name" value="DUF3575"/>
</dbReference>
<accession>A0A1N7JNW4</accession>
<feature type="signal peptide" evidence="1">
    <location>
        <begin position="1"/>
        <end position="21"/>
    </location>
</feature>
<evidence type="ECO:0000313" key="2">
    <source>
        <dbReference type="EMBL" id="PQA91355.1"/>
    </source>
</evidence>
<evidence type="ECO:0000313" key="3">
    <source>
        <dbReference type="EMBL" id="SIS51028.1"/>
    </source>
</evidence>
<dbReference type="OrthoDB" id="768080at2"/>
<dbReference type="AlphaFoldDB" id="A0A1N7JNW4"/>
<keyword evidence="1" id="KW-0732">Signal</keyword>
<dbReference type="RefSeq" id="WP_076448659.1">
    <property type="nucleotide sequence ID" value="NZ_FTOJ01000001.1"/>
</dbReference>
<reference evidence="4" key="2">
    <citation type="submission" date="2017-01" db="EMBL/GenBank/DDBJ databases">
        <authorList>
            <person name="Varghese N."/>
            <person name="Submissions S."/>
        </authorList>
    </citation>
    <scope>NUCLEOTIDE SEQUENCE [LARGE SCALE GENOMIC DNA]</scope>
    <source>
        <strain evidence="4">DSM 21068</strain>
    </source>
</reference>
<sequence length="188" mass="21257">MKRIFTILAVFTTLFSLNAQDLNNNQESETHRKNDIVIDPILLIAVPMINVSYERLLSKDMGVGVNAMITLSDEVDDFKQFSPYFRYYMGKKFAQGFFFEGFVPITTQKGDYYGINYDDPTNSYYYSYRGDKSVTTIGLGFGVGGKWIIKDRLVIEASGGIARRFGNGDRYDVGEVTGKIMGGIGYRF</sequence>
<dbReference type="Pfam" id="PF12099">
    <property type="entry name" value="DUF3575"/>
    <property type="match status" value="1"/>
</dbReference>
<evidence type="ECO:0000313" key="5">
    <source>
        <dbReference type="Proteomes" id="UP000238314"/>
    </source>
</evidence>
<gene>
    <name evidence="2" type="ORF">B0A70_12860</name>
    <name evidence="3" type="ORF">SAMN05421796_10155</name>
</gene>
<dbReference type="EMBL" id="MUGO01000019">
    <property type="protein sequence ID" value="PQA91355.1"/>
    <property type="molecule type" value="Genomic_DNA"/>
</dbReference>
<organism evidence="3 4">
    <name type="scientific">Chryseobacterium piscicola</name>
    <dbReference type="NCBI Taxonomy" id="551459"/>
    <lineage>
        <taxon>Bacteria</taxon>
        <taxon>Pseudomonadati</taxon>
        <taxon>Bacteroidota</taxon>
        <taxon>Flavobacteriia</taxon>
        <taxon>Flavobacteriales</taxon>
        <taxon>Weeksellaceae</taxon>
        <taxon>Chryseobacterium group</taxon>
        <taxon>Chryseobacterium</taxon>
    </lineage>
</organism>
<dbReference type="Proteomes" id="UP000238314">
    <property type="component" value="Unassembled WGS sequence"/>
</dbReference>
<dbReference type="STRING" id="551459.SAMN05421796_10155"/>